<dbReference type="AlphaFoldDB" id="A0A6B2E8S7"/>
<sequence length="254" mass="28625">MKDFTREEKFIITVGIFILGLINGTLGNLPSTIKTCSRNLPRPEECIIDAVERLRPDLSVGDLGENFKTPPLEPMMIENIEMHRGQEFRATFTNLLVSGPSQFVVEKLKADINNLAFDFNIFLPQLNFTGKYALKIRILLLDIGGKGNVRGTLSRTRASVKLRGNKVIEEGIERVRFNRLQAKIKIEDQKIFLDNLFNGDPVLGQVGNQVINDNSKLFLSEIIPGLEKSLSKTFLDIANNILKDSTFDEMFPDI</sequence>
<dbReference type="EMBL" id="GIFK01001996">
    <property type="protein sequence ID" value="NBJ59699.1"/>
    <property type="molecule type" value="Transcribed_RNA"/>
</dbReference>
<proteinExistence type="inferred from homology"/>
<dbReference type="GO" id="GO:0005615">
    <property type="term" value="C:extracellular space"/>
    <property type="evidence" value="ECO:0007669"/>
    <property type="project" value="TreeGrafter"/>
</dbReference>
<comment type="similarity">
    <text evidence="3">Belongs to the TO family.</text>
</comment>
<keyword evidence="1" id="KW-0732">Signal</keyword>
<dbReference type="Pfam" id="PF06585">
    <property type="entry name" value="JHBP"/>
    <property type="match status" value="1"/>
</dbReference>
<evidence type="ECO:0000256" key="3">
    <source>
        <dbReference type="ARBA" id="ARBA00060902"/>
    </source>
</evidence>
<dbReference type="InterPro" id="IPR010562">
    <property type="entry name" value="Haemolymph_juvenile_hormone-bd"/>
</dbReference>
<dbReference type="SMART" id="SM00700">
    <property type="entry name" value="JHBP"/>
    <property type="match status" value="1"/>
</dbReference>
<reference evidence="4" key="1">
    <citation type="submission" date="2019-10" db="EMBL/GenBank/DDBJ databases">
        <title>Short sand fly seasons in Tbilisi, Georgia, hinder development of host immunity to saliva of the visceral leishmaniasis vector Phlebotomus kandelakii.</title>
        <authorList>
            <person name="Oliveira F."/>
            <person name="Giorgobiani E."/>
            <person name="Guimaraes-Costa A.B."/>
            <person name="Abdeladhim M."/>
            <person name="Oristian J."/>
            <person name="Tskhvaradze L."/>
            <person name="Tsertsvadze N."/>
            <person name="Zakalashvili M."/>
            <person name="Valenzuela J.G."/>
            <person name="Kamhawi S."/>
        </authorList>
    </citation>
    <scope>NUCLEOTIDE SEQUENCE</scope>
    <source>
        <strain evidence="4">Wild-capture in Tbilisi</strain>
        <tissue evidence="4">Salivary glands</tissue>
    </source>
</reference>
<protein>
    <submittedName>
        <fullName evidence="4">Putative hemolymph juvenile hormone binding protein</fullName>
    </submittedName>
</protein>
<dbReference type="Gene3D" id="3.15.10.30">
    <property type="entry name" value="Haemolymph juvenile hormone binding protein"/>
    <property type="match status" value="1"/>
</dbReference>
<dbReference type="PANTHER" id="PTHR11008:SF39">
    <property type="entry name" value="CIRCADIAN CLOCK-CONTROLLED PROTEIN-LIKE PROTEIN"/>
    <property type="match status" value="1"/>
</dbReference>
<dbReference type="InterPro" id="IPR038606">
    <property type="entry name" value="To_sf"/>
</dbReference>
<evidence type="ECO:0000256" key="2">
    <source>
        <dbReference type="ARBA" id="ARBA00023108"/>
    </source>
</evidence>
<evidence type="ECO:0000313" key="4">
    <source>
        <dbReference type="EMBL" id="NBJ59699.1"/>
    </source>
</evidence>
<accession>A0A6B2E8S7</accession>
<dbReference type="PANTHER" id="PTHR11008">
    <property type="entry name" value="PROTEIN TAKEOUT-LIKE PROTEIN"/>
    <property type="match status" value="1"/>
</dbReference>
<keyword evidence="2" id="KW-0090">Biological rhythms</keyword>
<organism evidence="4">
    <name type="scientific">Phlebotomus kandelakii</name>
    <dbReference type="NCBI Taxonomy" id="1109342"/>
    <lineage>
        <taxon>Eukaryota</taxon>
        <taxon>Metazoa</taxon>
        <taxon>Ecdysozoa</taxon>
        <taxon>Arthropoda</taxon>
        <taxon>Hexapoda</taxon>
        <taxon>Insecta</taxon>
        <taxon>Pterygota</taxon>
        <taxon>Neoptera</taxon>
        <taxon>Endopterygota</taxon>
        <taxon>Diptera</taxon>
        <taxon>Nematocera</taxon>
        <taxon>Psychodoidea</taxon>
        <taxon>Psychodidae</taxon>
        <taxon>Phlebotomus</taxon>
        <taxon>Larroussius</taxon>
    </lineage>
</organism>
<evidence type="ECO:0000256" key="1">
    <source>
        <dbReference type="ARBA" id="ARBA00022729"/>
    </source>
</evidence>
<dbReference type="FunFam" id="3.15.10.30:FF:000001">
    <property type="entry name" value="Takeout-like protein 1"/>
    <property type="match status" value="1"/>
</dbReference>
<dbReference type="GO" id="GO:0007623">
    <property type="term" value="P:circadian rhythm"/>
    <property type="evidence" value="ECO:0007669"/>
    <property type="project" value="UniProtKB-ARBA"/>
</dbReference>
<name>A0A6B2E8S7_9DIPT</name>